<dbReference type="PANTHER" id="PTHR12585:SF64">
    <property type="entry name" value="SISTER CHROMATID COHESION 1 PROTEIN 1"/>
    <property type="match status" value="1"/>
</dbReference>
<dbReference type="OrthoDB" id="10071381at2759"/>
<sequence>MLSLCFNYFFIDSLFRVNSFSVFVYARMAATMHAKMNRRNLNQIDLIRICEEILNPRAPMALRLSSILMGGVVIVYERKVKLLFDDVHRLLDQLNEAWKKVKSNTDSTILPKRRAQAKKEAITLPEAEHEDTDLVGDIEQSLDFSHHATLFHQQTGYFLMQLDSVDVGETLNDNAVEGDQHQNLHQADPEDITLPKCYDPSDAHADLFNCRFERFEIEGDDVDLTSGEPTHIRPPSPNYLIPSPPRQDQHQERQQANNVFDEVLQMQDVQENAQQRQRPIRRRKRKTPASVMDNDQTIHPAHVYQSWLQDTSDIVSRRRRNQKPKNIMSTMKIGKLMEQPASVLMGHLFKPGSGETYYPAPLLELFKEKHTHDSPSALTSPPLPPEPSSWSPPEKQTYHDPPVEDFLSGGGSQSFVTPTEQIRTNLVNNDVTLQPELMDKLKANPNGMKGADTNPATPRNSGDKRRSILSSSSGKGVNRNSSEVNSGRKRRYSSIHSNDGLEPVLEDNGCQHSDPNFNVIRLSGNGPTPEHELLMETGPTQTQQPIINQPLEKVTDAIRMELKSHFEIPGGPQVESLNKLTAGMNRRGAAMLFYQTCVLATRDFVKVKQIAPYEDVLITRGPNM</sequence>
<evidence type="ECO:0000259" key="5">
    <source>
        <dbReference type="Pfam" id="PF04824"/>
    </source>
</evidence>
<protein>
    <submittedName>
        <fullName evidence="7">Putative rad21/Rec8-like protein</fullName>
    </submittedName>
</protein>
<dbReference type="CDD" id="cd21793">
    <property type="entry name" value="Rad21_Rec8_M_AtSYN1-like"/>
    <property type="match status" value="1"/>
</dbReference>
<dbReference type="InterPro" id="IPR039781">
    <property type="entry name" value="Rad21/Rec8-like"/>
</dbReference>
<comment type="similarity">
    <text evidence="2">Belongs to the rad21 family.</text>
</comment>
<evidence type="ECO:0000256" key="1">
    <source>
        <dbReference type="ARBA" id="ARBA00004123"/>
    </source>
</evidence>
<reference evidence="7 8" key="1">
    <citation type="journal article" date="2018" name="Nat. Genet.">
        <title>The Rosa genome provides new insights in the design of modern roses.</title>
        <authorList>
            <person name="Bendahmane M."/>
        </authorList>
    </citation>
    <scope>NUCLEOTIDE SEQUENCE [LARGE SCALE GENOMIC DNA]</scope>
    <source>
        <strain evidence="8">cv. Old Blush</strain>
    </source>
</reference>
<feature type="domain" description="Rad21/Rec8-like protein C-terminal eukaryotic" evidence="5">
    <location>
        <begin position="572"/>
        <end position="624"/>
    </location>
</feature>
<evidence type="ECO:0000256" key="4">
    <source>
        <dbReference type="SAM" id="MobiDB-lite"/>
    </source>
</evidence>
<feature type="region of interest" description="Disordered" evidence="4">
    <location>
        <begin position="270"/>
        <end position="291"/>
    </location>
</feature>
<dbReference type="PANTHER" id="PTHR12585">
    <property type="entry name" value="SCC1 / RAD21 FAMILY MEMBER"/>
    <property type="match status" value="1"/>
</dbReference>
<evidence type="ECO:0000256" key="3">
    <source>
        <dbReference type="ARBA" id="ARBA00023242"/>
    </source>
</evidence>
<dbReference type="SUPFAM" id="SSF46785">
    <property type="entry name" value="Winged helix' DNA-binding domain"/>
    <property type="match status" value="1"/>
</dbReference>
<feature type="region of interest" description="Disordered" evidence="4">
    <location>
        <begin position="441"/>
        <end position="503"/>
    </location>
</feature>
<feature type="region of interest" description="Disordered" evidence="4">
    <location>
        <begin position="371"/>
        <end position="416"/>
    </location>
</feature>
<feature type="domain" description="Rad21/Rec8-like protein N-terminal" evidence="6">
    <location>
        <begin position="28"/>
        <end position="112"/>
    </location>
</feature>
<feature type="compositionally biased region" description="Basic residues" evidence="4">
    <location>
        <begin position="278"/>
        <end position="287"/>
    </location>
</feature>
<dbReference type="Proteomes" id="UP000238479">
    <property type="component" value="Chromosome 7"/>
</dbReference>
<keyword evidence="3" id="KW-0539">Nucleus</keyword>
<dbReference type="Gene3D" id="1.10.10.580">
    <property type="entry name" value="Structural maintenance of chromosome 1. Chain E"/>
    <property type="match status" value="1"/>
</dbReference>
<accession>A0A2P6PGV1</accession>
<comment type="caution">
    <text evidence="7">The sequence shown here is derived from an EMBL/GenBank/DDBJ whole genome shotgun (WGS) entry which is preliminary data.</text>
</comment>
<dbReference type="InterPro" id="IPR006910">
    <property type="entry name" value="Rad21_Rec8_N"/>
</dbReference>
<evidence type="ECO:0000313" key="8">
    <source>
        <dbReference type="Proteomes" id="UP000238479"/>
    </source>
</evidence>
<dbReference type="Gramene" id="PRQ21161">
    <property type="protein sequence ID" value="PRQ21161"/>
    <property type="gene ID" value="RchiOBHm_Chr7g0236141"/>
</dbReference>
<gene>
    <name evidence="7" type="ORF">RchiOBHm_Chr7g0236141</name>
</gene>
<dbReference type="InterPro" id="IPR036390">
    <property type="entry name" value="WH_DNA-bd_sf"/>
</dbReference>
<dbReference type="AlphaFoldDB" id="A0A2P6PGV1"/>
<dbReference type="STRING" id="74649.A0A2P6PGV1"/>
<dbReference type="Pfam" id="PF04824">
    <property type="entry name" value="Rad21_Rec8"/>
    <property type="match status" value="1"/>
</dbReference>
<dbReference type="GO" id="GO:0003682">
    <property type="term" value="F:chromatin binding"/>
    <property type="evidence" value="ECO:0007669"/>
    <property type="project" value="TreeGrafter"/>
</dbReference>
<feature type="compositionally biased region" description="Pro residues" evidence="4">
    <location>
        <begin position="232"/>
        <end position="245"/>
    </location>
</feature>
<dbReference type="InterPro" id="IPR023093">
    <property type="entry name" value="ScpA-like_C"/>
</dbReference>
<evidence type="ECO:0000259" key="6">
    <source>
        <dbReference type="Pfam" id="PF04825"/>
    </source>
</evidence>
<name>A0A2P6PGV1_ROSCH</name>
<dbReference type="Pfam" id="PF04825">
    <property type="entry name" value="Rad21_Rec8_N"/>
    <property type="match status" value="1"/>
</dbReference>
<dbReference type="GO" id="GO:0051754">
    <property type="term" value="P:meiotic sister chromatid cohesion, centromeric"/>
    <property type="evidence" value="ECO:0007669"/>
    <property type="project" value="TreeGrafter"/>
</dbReference>
<organism evidence="7 8">
    <name type="scientific">Rosa chinensis</name>
    <name type="common">China rose</name>
    <dbReference type="NCBI Taxonomy" id="74649"/>
    <lineage>
        <taxon>Eukaryota</taxon>
        <taxon>Viridiplantae</taxon>
        <taxon>Streptophyta</taxon>
        <taxon>Embryophyta</taxon>
        <taxon>Tracheophyta</taxon>
        <taxon>Spermatophyta</taxon>
        <taxon>Magnoliopsida</taxon>
        <taxon>eudicotyledons</taxon>
        <taxon>Gunneridae</taxon>
        <taxon>Pentapetalae</taxon>
        <taxon>rosids</taxon>
        <taxon>fabids</taxon>
        <taxon>Rosales</taxon>
        <taxon>Rosaceae</taxon>
        <taxon>Rosoideae</taxon>
        <taxon>Rosoideae incertae sedis</taxon>
        <taxon>Rosa</taxon>
    </lineage>
</organism>
<proteinExistence type="inferred from homology"/>
<keyword evidence="8" id="KW-1185">Reference proteome</keyword>
<dbReference type="GO" id="GO:0005634">
    <property type="term" value="C:nucleus"/>
    <property type="evidence" value="ECO:0007669"/>
    <property type="project" value="UniProtKB-SubCell"/>
</dbReference>
<evidence type="ECO:0000256" key="2">
    <source>
        <dbReference type="ARBA" id="ARBA00009870"/>
    </source>
</evidence>
<evidence type="ECO:0000313" key="7">
    <source>
        <dbReference type="EMBL" id="PRQ21161.1"/>
    </source>
</evidence>
<dbReference type="OMA" id="THDFIKV"/>
<comment type="subcellular location">
    <subcellularLocation>
        <location evidence="1">Nucleus</location>
    </subcellularLocation>
</comment>
<dbReference type="InterPro" id="IPR006909">
    <property type="entry name" value="Rad21/Rec8_C_eu"/>
</dbReference>
<dbReference type="GO" id="GO:0008278">
    <property type="term" value="C:cohesin complex"/>
    <property type="evidence" value="ECO:0007669"/>
    <property type="project" value="InterPro"/>
</dbReference>
<feature type="region of interest" description="Disordered" evidence="4">
    <location>
        <begin position="222"/>
        <end position="254"/>
    </location>
</feature>
<feature type="compositionally biased region" description="Polar residues" evidence="4">
    <location>
        <begin position="468"/>
        <end position="485"/>
    </location>
</feature>
<dbReference type="EMBL" id="PDCK01000045">
    <property type="protein sequence ID" value="PRQ21161.1"/>
    <property type="molecule type" value="Genomic_DNA"/>
</dbReference>